<reference evidence="1 2" key="1">
    <citation type="submission" date="2020-07" db="EMBL/GenBank/DDBJ databases">
        <title>Sequencing the genomes of 1000 actinobacteria strains.</title>
        <authorList>
            <person name="Klenk H.-P."/>
        </authorList>
    </citation>
    <scope>NUCLEOTIDE SEQUENCE [LARGE SCALE GENOMIC DNA]</scope>
    <source>
        <strain evidence="1 2">DSM 45927</strain>
    </source>
</reference>
<dbReference type="EMBL" id="JACCFO010000001">
    <property type="protein sequence ID" value="NYI94189.1"/>
    <property type="molecule type" value="Genomic_DNA"/>
</dbReference>
<protein>
    <submittedName>
        <fullName evidence="1">Uncharacterized protein</fullName>
    </submittedName>
</protein>
<dbReference type="AlphaFoldDB" id="A0A853BFV1"/>
<evidence type="ECO:0000313" key="1">
    <source>
        <dbReference type="EMBL" id="NYI94189.1"/>
    </source>
</evidence>
<accession>A0A853BFV1</accession>
<dbReference type="RefSeq" id="WP_179765890.1">
    <property type="nucleotide sequence ID" value="NZ_JACCFO010000001.1"/>
</dbReference>
<sequence>MVGRCLRQVRAARGAGDGAAEEARAALGRALVDAARLEEADAAGDTAGVAAIAAAYAPGPGAG</sequence>
<keyword evidence="2" id="KW-1185">Reference proteome</keyword>
<proteinExistence type="predicted"/>
<organism evidence="1 2">
    <name type="scientific">Streptomonospora nanhaiensis</name>
    <dbReference type="NCBI Taxonomy" id="1323731"/>
    <lineage>
        <taxon>Bacteria</taxon>
        <taxon>Bacillati</taxon>
        <taxon>Actinomycetota</taxon>
        <taxon>Actinomycetes</taxon>
        <taxon>Streptosporangiales</taxon>
        <taxon>Nocardiopsidaceae</taxon>
        <taxon>Streptomonospora</taxon>
    </lineage>
</organism>
<comment type="caution">
    <text evidence="1">The sequence shown here is derived from an EMBL/GenBank/DDBJ whole genome shotgun (WGS) entry which is preliminary data.</text>
</comment>
<dbReference type="Proteomes" id="UP000575985">
    <property type="component" value="Unassembled WGS sequence"/>
</dbReference>
<name>A0A853BFV1_9ACTN</name>
<gene>
    <name evidence="1" type="ORF">HNR12_000466</name>
</gene>
<evidence type="ECO:0000313" key="2">
    <source>
        <dbReference type="Proteomes" id="UP000575985"/>
    </source>
</evidence>